<keyword evidence="9" id="KW-0539">Nucleus</keyword>
<feature type="domain" description="C2H2-type" evidence="12">
    <location>
        <begin position="998"/>
        <end position="1025"/>
    </location>
</feature>
<feature type="compositionally biased region" description="Acidic residues" evidence="11">
    <location>
        <begin position="803"/>
        <end position="816"/>
    </location>
</feature>
<keyword evidence="6" id="KW-0805">Transcription regulation</keyword>
<sequence length="1306" mass="147518">MTELAKKANVVQKFSSTTTSGKAYQNVTINRSDEIIAMAALSSIGNVSNTTPQQIISATTTSKSTTAGATTSLNTISSKSATKSSVKAEEPVPNVIYVYDGSKQPQIHGRIEKASVSGTYSSPHNPKVLKDDEGIAVDNDPQVITPIANQMVVSKEVFKCGECKYSTHNRSYLKQHVDLIHNAVRLYKCPFCDYAGKRSHSLREHLIVHSNERPYTCPHCNATFRKKGHLTNHEKLHKKSVKCPICSEWYPSSEIEIHMLEKHNARKFLLCDICKFMALDVPTFNKHMESHHAAENQKKPIVCSSCKTMCPDIDSFIEHAKLHENETEEDPTKSKPPVVSPMKHVMMKCSACGIVTADQESMRTHMLVHIDPPLKKDLPTPSTEEKNLKNTGYKCPECDFTCQEAKTFVAHTVQHKPDLQNVVSEPKKSQTVLSNESHVPEEKSPTKDNTDSGEEEIVIIAGSSPATKQQIEKYLAEKFSRPTVEKESVINIHPVIQQVVSKQVNIGSQNNAEQLPFVRDQANSKFRCTICGYTCDHQRTIKAHIWKHSGNKNIEYPMFRNGPLSVYEDMSVSAVMKEYVLPPEKEATGVPKTDSVNKTKPNEPKTAVSIVAPALASMLAQRAKSKFEDASQHLSRPDRFQSKVKNVDLNVRKIPGTDYFEVNICTETQQPTVEVGKAEKKGSGLKKNDFSDDVDMQESPKEDSLPVDSRPVVVESVDTFSSFSTYTGMRSGENSPKSTVPEDTDSGVALDSTSQVEADASSSNQTESAMEGKTMEVSYHCSGDLQTVEYEVSSGDKFVSIKEEEESEEEIQDEVERETTSSKRKRTTSVTTESAVTLLSLLQKGPNNNPACPVQEKDDTENSKGNTVEKESSKKGGISSSLLAVIEQLRERSRERDFLEDESSLTMSQKRGTKRKLKRESEEDISVLESMDNVEKTEDSKYRCKLCHYSHLDSFMIRQHMRLHKEKKPFECSLCEFIAVSSEDLQDHMIKHCKVRTYQCKLCSSAFNYKSQLRAHMRAHNDKDIFVCDDCDYESNNPVAYRNHVRGHAEKKLYKCEVCENRFVSKHDLRTHKKLLCGKNRSFSCVECDFVAIGVQEQRTHAKVHNKEFKCAKCEFVTTSITRFQSHTKTHDEEPKSLKCELCDFPAVSSRSLKSHMKRHINDQRFVQQPLEQYKCNLCGYVCHHLPSLKSHMWRHASDTNYSYEFTNEVINAAIDYDCQIGSRDCQETDITAFFNTIRQKLKERLKKEKPDGDSERSQQAVCWVTFRCCQCGFETINKAELNVHMKSHSDVIQWTLQVPKEDVKT</sequence>
<dbReference type="PROSITE" id="PS50157">
    <property type="entry name" value="ZINC_FINGER_C2H2_2"/>
    <property type="match status" value="10"/>
</dbReference>
<feature type="region of interest" description="Disordered" evidence="11">
    <location>
        <begin position="801"/>
        <end position="876"/>
    </location>
</feature>
<dbReference type="GeneID" id="111135314"/>
<gene>
    <name evidence="14 15" type="primary">LOC111135314</name>
</gene>
<feature type="region of interest" description="Disordered" evidence="11">
    <location>
        <begin position="673"/>
        <end position="712"/>
    </location>
</feature>
<dbReference type="PROSITE" id="PS00028">
    <property type="entry name" value="ZINC_FINGER_C2H2_1"/>
    <property type="match status" value="6"/>
</dbReference>
<evidence type="ECO:0000256" key="5">
    <source>
        <dbReference type="ARBA" id="ARBA00022833"/>
    </source>
</evidence>
<feature type="region of interest" description="Disordered" evidence="11">
    <location>
        <begin position="753"/>
        <end position="772"/>
    </location>
</feature>
<evidence type="ECO:0000256" key="1">
    <source>
        <dbReference type="ARBA" id="ARBA00004123"/>
    </source>
</evidence>
<keyword evidence="3" id="KW-0677">Repeat</keyword>
<feature type="domain" description="C2H2-type" evidence="12">
    <location>
        <begin position="1054"/>
        <end position="1081"/>
    </location>
</feature>
<dbReference type="SUPFAM" id="SSF57667">
    <property type="entry name" value="beta-beta-alpha zinc fingers"/>
    <property type="match status" value="6"/>
</dbReference>
<feature type="domain" description="C2H2-type" evidence="12">
    <location>
        <begin position="1174"/>
        <end position="1201"/>
    </location>
</feature>
<protein>
    <submittedName>
        <fullName evidence="14 15">Uncharacterized protein LOC111135314</fullName>
    </submittedName>
</protein>
<dbReference type="InterPro" id="IPR036236">
    <property type="entry name" value="Znf_C2H2_sf"/>
</dbReference>
<feature type="domain" description="C2H2-type" evidence="12">
    <location>
        <begin position="215"/>
        <end position="242"/>
    </location>
</feature>
<dbReference type="FunFam" id="3.30.160.60:FF:000145">
    <property type="entry name" value="Zinc finger protein 574"/>
    <property type="match status" value="1"/>
</dbReference>
<dbReference type="OrthoDB" id="3561125at2759"/>
<dbReference type="Pfam" id="PF00096">
    <property type="entry name" value="zf-C2H2"/>
    <property type="match status" value="2"/>
</dbReference>
<feature type="region of interest" description="Disordered" evidence="11">
    <location>
        <begin position="423"/>
        <end position="453"/>
    </location>
</feature>
<evidence type="ECO:0000256" key="4">
    <source>
        <dbReference type="ARBA" id="ARBA00022771"/>
    </source>
</evidence>
<feature type="domain" description="C2H2-type" evidence="12">
    <location>
        <begin position="942"/>
        <end position="969"/>
    </location>
</feature>
<dbReference type="InterPro" id="IPR050636">
    <property type="entry name" value="C2H2-ZF_domain-containing"/>
</dbReference>
<evidence type="ECO:0000256" key="7">
    <source>
        <dbReference type="ARBA" id="ARBA00023125"/>
    </source>
</evidence>
<keyword evidence="13" id="KW-1185">Reference proteome</keyword>
<dbReference type="PANTHER" id="PTHR47772">
    <property type="entry name" value="ZINC FINGER PROTEIN 200"/>
    <property type="match status" value="1"/>
</dbReference>
<comment type="subcellular location">
    <subcellularLocation>
        <location evidence="1">Nucleus</location>
    </subcellularLocation>
</comment>
<dbReference type="Gene3D" id="3.30.160.60">
    <property type="entry name" value="Classic Zinc Finger"/>
    <property type="match status" value="8"/>
</dbReference>
<keyword evidence="4 10" id="KW-0863">Zinc-finger</keyword>
<organism evidence="13 15">
    <name type="scientific">Crassostrea virginica</name>
    <name type="common">Eastern oyster</name>
    <dbReference type="NCBI Taxonomy" id="6565"/>
    <lineage>
        <taxon>Eukaryota</taxon>
        <taxon>Metazoa</taxon>
        <taxon>Spiralia</taxon>
        <taxon>Lophotrochozoa</taxon>
        <taxon>Mollusca</taxon>
        <taxon>Bivalvia</taxon>
        <taxon>Autobranchia</taxon>
        <taxon>Pteriomorphia</taxon>
        <taxon>Ostreida</taxon>
        <taxon>Ostreoidea</taxon>
        <taxon>Ostreidae</taxon>
        <taxon>Crassostrea</taxon>
    </lineage>
</organism>
<reference evidence="14 15" key="1">
    <citation type="submission" date="2025-04" db="UniProtKB">
        <authorList>
            <consortium name="RefSeq"/>
        </authorList>
    </citation>
    <scope>IDENTIFICATION</scope>
    <source>
        <tissue evidence="14 15">Whole sample</tissue>
    </source>
</reference>
<feature type="domain" description="C2H2-type" evidence="12">
    <location>
        <begin position="526"/>
        <end position="553"/>
    </location>
</feature>
<evidence type="ECO:0000256" key="6">
    <source>
        <dbReference type="ARBA" id="ARBA00023015"/>
    </source>
</evidence>
<keyword evidence="7" id="KW-0238">DNA-binding</keyword>
<feature type="domain" description="C2H2-type" evidence="12">
    <location>
        <begin position="158"/>
        <end position="186"/>
    </location>
</feature>
<dbReference type="PANTHER" id="PTHR47772:SF13">
    <property type="entry name" value="GASTRULA ZINC FINGER PROTEIN XLCGF49.1-LIKE-RELATED"/>
    <property type="match status" value="1"/>
</dbReference>
<feature type="compositionally biased region" description="Polar residues" evidence="11">
    <location>
        <begin position="724"/>
        <end position="738"/>
    </location>
</feature>
<dbReference type="InterPro" id="IPR013087">
    <property type="entry name" value="Znf_C2H2_type"/>
</dbReference>
<dbReference type="SMART" id="SM00355">
    <property type="entry name" value="ZnF_C2H2"/>
    <property type="match status" value="19"/>
</dbReference>
<dbReference type="FunFam" id="3.30.160.60:FF:000325">
    <property type="entry name" value="ZFP90 zinc finger protein"/>
    <property type="match status" value="1"/>
</dbReference>
<dbReference type="KEGG" id="cvn:111135314"/>
<feature type="compositionally biased region" description="Basic and acidic residues" evidence="11">
    <location>
        <begin position="438"/>
        <end position="450"/>
    </location>
</feature>
<evidence type="ECO:0000256" key="8">
    <source>
        <dbReference type="ARBA" id="ARBA00023163"/>
    </source>
</evidence>
<evidence type="ECO:0000313" key="15">
    <source>
        <dbReference type="RefSeq" id="XP_022340971.1"/>
    </source>
</evidence>
<evidence type="ECO:0000256" key="2">
    <source>
        <dbReference type="ARBA" id="ARBA00022723"/>
    </source>
</evidence>
<evidence type="ECO:0000256" key="9">
    <source>
        <dbReference type="ARBA" id="ARBA00023242"/>
    </source>
</evidence>
<keyword evidence="5" id="KW-0862">Zinc</keyword>
<accession>A0A8B8EM30</accession>
<keyword evidence="8" id="KW-0804">Transcription</keyword>
<evidence type="ECO:0000313" key="14">
    <source>
        <dbReference type="RefSeq" id="XP_022340970.1"/>
    </source>
</evidence>
<feature type="compositionally biased region" description="Basic and acidic residues" evidence="11">
    <location>
        <begin position="676"/>
        <end position="690"/>
    </location>
</feature>
<dbReference type="Proteomes" id="UP000694844">
    <property type="component" value="Chromosome 5"/>
</dbReference>
<keyword evidence="2" id="KW-0479">Metal-binding</keyword>
<dbReference type="GO" id="GO:0008270">
    <property type="term" value="F:zinc ion binding"/>
    <property type="evidence" value="ECO:0007669"/>
    <property type="project" value="UniProtKB-KW"/>
</dbReference>
<feature type="domain" description="C2H2-type" evidence="12">
    <location>
        <begin position="1267"/>
        <end position="1290"/>
    </location>
</feature>
<evidence type="ECO:0000259" key="12">
    <source>
        <dbReference type="PROSITE" id="PS50157"/>
    </source>
</evidence>
<evidence type="ECO:0000256" key="3">
    <source>
        <dbReference type="ARBA" id="ARBA00022737"/>
    </source>
</evidence>
<feature type="region of interest" description="Disordered" evidence="11">
    <location>
        <begin position="897"/>
        <end position="918"/>
    </location>
</feature>
<name>A0A8B8EM30_CRAVI</name>
<feature type="domain" description="C2H2-type" evidence="12">
    <location>
        <begin position="187"/>
        <end position="214"/>
    </location>
</feature>
<evidence type="ECO:0000256" key="11">
    <source>
        <dbReference type="SAM" id="MobiDB-lite"/>
    </source>
</evidence>
<evidence type="ECO:0000313" key="13">
    <source>
        <dbReference type="Proteomes" id="UP000694844"/>
    </source>
</evidence>
<proteinExistence type="predicted"/>
<feature type="compositionally biased region" description="Polar residues" evidence="11">
    <location>
        <begin position="753"/>
        <end position="768"/>
    </location>
</feature>
<feature type="region of interest" description="Disordered" evidence="11">
    <location>
        <begin position="724"/>
        <end position="748"/>
    </location>
</feature>
<dbReference type="GO" id="GO:0003677">
    <property type="term" value="F:DNA binding"/>
    <property type="evidence" value="ECO:0007669"/>
    <property type="project" value="UniProtKB-KW"/>
</dbReference>
<feature type="domain" description="C2H2-type" evidence="12">
    <location>
        <begin position="1109"/>
        <end position="1136"/>
    </location>
</feature>
<dbReference type="GO" id="GO:0005634">
    <property type="term" value="C:nucleus"/>
    <property type="evidence" value="ECO:0007669"/>
    <property type="project" value="UniProtKB-SubCell"/>
</dbReference>
<feature type="compositionally biased region" description="Basic and acidic residues" evidence="11">
    <location>
        <begin position="855"/>
        <end position="874"/>
    </location>
</feature>
<dbReference type="RefSeq" id="XP_022340971.1">
    <property type="nucleotide sequence ID" value="XM_022485263.1"/>
</dbReference>
<evidence type="ECO:0000256" key="10">
    <source>
        <dbReference type="PROSITE-ProRule" id="PRU00042"/>
    </source>
</evidence>
<dbReference type="RefSeq" id="XP_022340970.1">
    <property type="nucleotide sequence ID" value="XM_022485262.1"/>
</dbReference>